<gene>
    <name evidence="2" type="ORF">J3U88_11520</name>
</gene>
<name>A0A8J7Q814_9BACT</name>
<evidence type="ECO:0000313" key="2">
    <source>
        <dbReference type="EMBL" id="MBO1319089.1"/>
    </source>
</evidence>
<organism evidence="2 3">
    <name type="scientific">Acanthopleuribacter pedis</name>
    <dbReference type="NCBI Taxonomy" id="442870"/>
    <lineage>
        <taxon>Bacteria</taxon>
        <taxon>Pseudomonadati</taxon>
        <taxon>Acidobacteriota</taxon>
        <taxon>Holophagae</taxon>
        <taxon>Acanthopleuribacterales</taxon>
        <taxon>Acanthopleuribacteraceae</taxon>
        <taxon>Acanthopleuribacter</taxon>
    </lineage>
</organism>
<comment type="caution">
    <text evidence="2">The sequence shown here is derived from an EMBL/GenBank/DDBJ whole genome shotgun (WGS) entry which is preliminary data.</text>
</comment>
<sequence>MPRSTKYHSAPLHVGIPVYDEWPWLCETLRGLAAQQGAPFEVWVCVNQPRDLPATAPAAVANRRVLDWLGREQTHFPFRLHVLAAVGDAGPDPAVAGVGWARRTLFDAVHAAAGDAVVGVSLDADTFCPPNYLAEVRAVFDGDAGIGALSAPYRHPVPGDPVAARAILRYELWMRYYQLNLWRIGSPFAFSALGSNLSFRLGAYRRAGGFPLRQAGEDFYLLQQLCKTTRVAVWCAAEVAPSARLSSRVPFGTGVVVGQPDLSLQETRFPFYDCADFDRIGQTYALWSQLFRGDVALPVDAFLAHRLKGKAPFTRMRKNFAADQGRFIRACYERLDGLRLLQCLRFYRAFEVAAGRIPPRDEDALQDLAKRLTCNALVPRDFATTPLTDLTAARDQWADWEHARRRTAVEIGLDAPRFRNDRG</sequence>
<keyword evidence="3" id="KW-1185">Reference proteome</keyword>
<proteinExistence type="predicted"/>
<feature type="domain" description="Glycosyltransferase 2-like" evidence="1">
    <location>
        <begin position="122"/>
        <end position="238"/>
    </location>
</feature>
<dbReference type="Proteomes" id="UP000664417">
    <property type="component" value="Unassembled WGS sequence"/>
</dbReference>
<dbReference type="RefSeq" id="WP_207858909.1">
    <property type="nucleotide sequence ID" value="NZ_JAFREP010000008.1"/>
</dbReference>
<dbReference type="InterPro" id="IPR001173">
    <property type="entry name" value="Glyco_trans_2-like"/>
</dbReference>
<reference evidence="2" key="1">
    <citation type="submission" date="2021-03" db="EMBL/GenBank/DDBJ databases">
        <authorList>
            <person name="Wang G."/>
        </authorList>
    </citation>
    <scope>NUCLEOTIDE SEQUENCE</scope>
    <source>
        <strain evidence="2">KCTC 12899</strain>
    </source>
</reference>
<dbReference type="SUPFAM" id="SSF53448">
    <property type="entry name" value="Nucleotide-diphospho-sugar transferases"/>
    <property type="match status" value="1"/>
</dbReference>
<dbReference type="InterPro" id="IPR029044">
    <property type="entry name" value="Nucleotide-diphossugar_trans"/>
</dbReference>
<accession>A0A8J7Q814</accession>
<evidence type="ECO:0000313" key="3">
    <source>
        <dbReference type="Proteomes" id="UP000664417"/>
    </source>
</evidence>
<evidence type="ECO:0000259" key="1">
    <source>
        <dbReference type="Pfam" id="PF13632"/>
    </source>
</evidence>
<dbReference type="Gene3D" id="3.90.550.10">
    <property type="entry name" value="Spore Coat Polysaccharide Biosynthesis Protein SpsA, Chain A"/>
    <property type="match status" value="1"/>
</dbReference>
<dbReference type="AlphaFoldDB" id="A0A8J7Q814"/>
<dbReference type="EMBL" id="JAFREP010000008">
    <property type="protein sequence ID" value="MBO1319089.1"/>
    <property type="molecule type" value="Genomic_DNA"/>
</dbReference>
<protein>
    <recommendedName>
        <fullName evidence="1">Glycosyltransferase 2-like domain-containing protein</fullName>
    </recommendedName>
</protein>
<dbReference type="Pfam" id="PF13632">
    <property type="entry name" value="Glyco_trans_2_3"/>
    <property type="match status" value="1"/>
</dbReference>